<dbReference type="AlphaFoldDB" id="A0A9N7VWP3"/>
<feature type="domain" description="Caspase family p20" evidence="4">
    <location>
        <begin position="220"/>
        <end position="349"/>
    </location>
</feature>
<evidence type="ECO:0000256" key="1">
    <source>
        <dbReference type="ARBA" id="ARBA00010134"/>
    </source>
</evidence>
<evidence type="ECO:0000259" key="4">
    <source>
        <dbReference type="PROSITE" id="PS50208"/>
    </source>
</evidence>
<evidence type="ECO:0000259" key="3">
    <source>
        <dbReference type="PROSITE" id="PS50207"/>
    </source>
</evidence>
<dbReference type="EMBL" id="CADEAL010004389">
    <property type="protein sequence ID" value="CAB1458449.1"/>
    <property type="molecule type" value="Genomic_DNA"/>
</dbReference>
<keyword evidence="6" id="KW-1185">Reference proteome</keyword>
<feature type="domain" description="Caspase family p10" evidence="3">
    <location>
        <begin position="387"/>
        <end position="467"/>
    </location>
</feature>
<dbReference type="PRINTS" id="PR00376">
    <property type="entry name" value="IL1BCENZYME"/>
</dbReference>
<dbReference type="InterPro" id="IPR001309">
    <property type="entry name" value="Pept_C14_p20"/>
</dbReference>
<reference evidence="5" key="1">
    <citation type="submission" date="2020-03" db="EMBL/GenBank/DDBJ databases">
        <authorList>
            <person name="Weist P."/>
        </authorList>
    </citation>
    <scope>NUCLEOTIDE SEQUENCE</scope>
</reference>
<name>A0A9N7VWP3_PLEPL</name>
<gene>
    <name evidence="5" type="ORF">PLEPLA_LOCUS46279</name>
</gene>
<evidence type="ECO:0000313" key="5">
    <source>
        <dbReference type="EMBL" id="CAB1458449.1"/>
    </source>
</evidence>
<dbReference type="GO" id="GO:0050727">
    <property type="term" value="P:regulation of inflammatory response"/>
    <property type="evidence" value="ECO:0007669"/>
    <property type="project" value="TreeGrafter"/>
</dbReference>
<dbReference type="InterPro" id="IPR015917">
    <property type="entry name" value="Pept_C14A"/>
</dbReference>
<dbReference type="GO" id="GO:0072559">
    <property type="term" value="C:NLRP3 inflammasome complex"/>
    <property type="evidence" value="ECO:0007669"/>
    <property type="project" value="TreeGrafter"/>
</dbReference>
<comment type="caution">
    <text evidence="5">The sequence shown here is derived from an EMBL/GenBank/DDBJ whole genome shotgun (WGS) entry which is preliminary data.</text>
</comment>
<sequence length="472" mass="54281">MRNLADTHFFNDLKVSAEDSFHPMGLQNHLPSEATRRFVKPCMDVKLGQCSYNPFALQESSEKQIRTRMSPQMVFPEIYRRETPQNRPPIEADFHKYEGQILRGERNALPRNNWANCDVKEAAGRKLTAPASRFLTTPNDSVANTYNLSSLLANKQNMASSMSTMPKRYDELKKYNGTAAEPRSIKEEGWSTTLIPTTEDFWRNKQNKKEIYPVTKNNYRNRVALLITNIKFTLEKLDRHGAEKDEENAEKLLTDLGYEVVKYTNLTAKAIDEAVIKFSKHPKLRETDSVMVVIMSHGELGTIQGVETSKLEPDEFPIDNIYKHLGPKKCPALLNKTKILIIQACRGGEEGSVLMSDCAAVPYQIRLHGFSPEDLEDDSCQRYEHREKDFISLLSCTPGTVAYRHLRLGSFLIRFIVKVFNTAAYEDDIEELFRKVMQRFEEFCPSNKRQMATKDRCTLTKRFYFYPGLNVV</sequence>
<proteinExistence type="inferred from homology"/>
<dbReference type="Gene3D" id="3.40.50.1460">
    <property type="match status" value="1"/>
</dbReference>
<dbReference type="GO" id="GO:0097169">
    <property type="term" value="C:AIM2 inflammasome complex"/>
    <property type="evidence" value="ECO:0007669"/>
    <property type="project" value="TreeGrafter"/>
</dbReference>
<evidence type="ECO:0000313" key="6">
    <source>
        <dbReference type="Proteomes" id="UP001153269"/>
    </source>
</evidence>
<dbReference type="SMART" id="SM00115">
    <property type="entry name" value="CASc"/>
    <property type="match status" value="1"/>
</dbReference>
<dbReference type="GO" id="GO:0004197">
    <property type="term" value="F:cysteine-type endopeptidase activity"/>
    <property type="evidence" value="ECO:0007669"/>
    <property type="project" value="InterPro"/>
</dbReference>
<dbReference type="GO" id="GO:0072557">
    <property type="term" value="C:IPAF inflammasome complex"/>
    <property type="evidence" value="ECO:0007669"/>
    <property type="project" value="TreeGrafter"/>
</dbReference>
<comment type="similarity">
    <text evidence="1 2">Belongs to the peptidase C14A family.</text>
</comment>
<dbReference type="InterPro" id="IPR002398">
    <property type="entry name" value="Pept_C14"/>
</dbReference>
<dbReference type="PROSITE" id="PS50208">
    <property type="entry name" value="CASPASE_P20"/>
    <property type="match status" value="1"/>
</dbReference>
<dbReference type="PANTHER" id="PTHR47901:SF3">
    <property type="entry name" value="CASPASE-1"/>
    <property type="match status" value="1"/>
</dbReference>
<dbReference type="GO" id="GO:0006508">
    <property type="term" value="P:proteolysis"/>
    <property type="evidence" value="ECO:0007669"/>
    <property type="project" value="InterPro"/>
</dbReference>
<dbReference type="PANTHER" id="PTHR47901">
    <property type="entry name" value="CASPASE RECRUITMENT DOMAIN-CONTAINING PROTEIN 18"/>
    <property type="match status" value="1"/>
</dbReference>
<dbReference type="Proteomes" id="UP001153269">
    <property type="component" value="Unassembled WGS sequence"/>
</dbReference>
<accession>A0A9N7VWP3</accession>
<evidence type="ECO:0008006" key="7">
    <source>
        <dbReference type="Google" id="ProtNLM"/>
    </source>
</evidence>
<protein>
    <recommendedName>
        <fullName evidence="7">Caspase-1</fullName>
    </recommendedName>
</protein>
<dbReference type="Pfam" id="PF00656">
    <property type="entry name" value="Peptidase_C14"/>
    <property type="match status" value="1"/>
</dbReference>
<dbReference type="InterPro" id="IPR029030">
    <property type="entry name" value="Caspase-like_dom_sf"/>
</dbReference>
<evidence type="ECO:0000256" key="2">
    <source>
        <dbReference type="RuleBase" id="RU003971"/>
    </source>
</evidence>
<dbReference type="PROSITE" id="PS50207">
    <property type="entry name" value="CASPASE_P10"/>
    <property type="match status" value="1"/>
</dbReference>
<dbReference type="SUPFAM" id="SSF52129">
    <property type="entry name" value="Caspase-like"/>
    <property type="match status" value="1"/>
</dbReference>
<organism evidence="5 6">
    <name type="scientific">Pleuronectes platessa</name>
    <name type="common">European plaice</name>
    <dbReference type="NCBI Taxonomy" id="8262"/>
    <lineage>
        <taxon>Eukaryota</taxon>
        <taxon>Metazoa</taxon>
        <taxon>Chordata</taxon>
        <taxon>Craniata</taxon>
        <taxon>Vertebrata</taxon>
        <taxon>Euteleostomi</taxon>
        <taxon>Actinopterygii</taxon>
        <taxon>Neopterygii</taxon>
        <taxon>Teleostei</taxon>
        <taxon>Neoteleostei</taxon>
        <taxon>Acanthomorphata</taxon>
        <taxon>Carangaria</taxon>
        <taxon>Pleuronectiformes</taxon>
        <taxon>Pleuronectoidei</taxon>
        <taxon>Pleuronectidae</taxon>
        <taxon>Pleuronectes</taxon>
    </lineage>
</organism>
<dbReference type="CDD" id="cd00032">
    <property type="entry name" value="CASc"/>
    <property type="match status" value="1"/>
</dbReference>
<dbReference type="InterPro" id="IPR011600">
    <property type="entry name" value="Pept_C14_caspase"/>
</dbReference>
<dbReference type="InterPro" id="IPR002138">
    <property type="entry name" value="Pept_C14_p10"/>
</dbReference>